<accession>A0A084JIR5</accession>
<dbReference type="EMBL" id="JPMD01000001">
    <property type="protein sequence ID" value="KEZ88849.1"/>
    <property type="molecule type" value="Genomic_DNA"/>
</dbReference>
<feature type="region of interest" description="Disordered" evidence="1">
    <location>
        <begin position="1"/>
        <end position="39"/>
    </location>
</feature>
<evidence type="ECO:0000313" key="4">
    <source>
        <dbReference type="Proteomes" id="UP000028542"/>
    </source>
</evidence>
<evidence type="ECO:0000256" key="1">
    <source>
        <dbReference type="SAM" id="MobiDB-lite"/>
    </source>
</evidence>
<reference evidence="3 4" key="1">
    <citation type="submission" date="2014-07" db="EMBL/GenBank/DDBJ databases">
        <title>Draft genome of Clostridium sulfidigenes 113A isolated from sediments associated with methane hydrate from Krishna Godavari basin.</title>
        <authorList>
            <person name="Honkalas V.S."/>
            <person name="Dabir A.P."/>
            <person name="Arora P."/>
            <person name="Dhakephalkar P.K."/>
        </authorList>
    </citation>
    <scope>NUCLEOTIDE SEQUENCE [LARGE SCALE GENOMIC DNA]</scope>
    <source>
        <strain evidence="3 4">113A</strain>
    </source>
</reference>
<dbReference type="InterPro" id="IPR007060">
    <property type="entry name" value="FtsL/DivIC"/>
</dbReference>
<feature type="transmembrane region" description="Helical" evidence="2">
    <location>
        <begin position="52"/>
        <end position="73"/>
    </location>
</feature>
<feature type="compositionally biased region" description="Polar residues" evidence="1">
    <location>
        <begin position="10"/>
        <end position="21"/>
    </location>
</feature>
<keyword evidence="2" id="KW-1133">Transmembrane helix</keyword>
<keyword evidence="4" id="KW-1185">Reference proteome</keyword>
<comment type="caution">
    <text evidence="3">The sequence shown here is derived from an EMBL/GenBank/DDBJ whole genome shotgun (WGS) entry which is preliminary data.</text>
</comment>
<evidence type="ECO:0008006" key="5">
    <source>
        <dbReference type="Google" id="ProtNLM"/>
    </source>
</evidence>
<dbReference type="Pfam" id="PF04977">
    <property type="entry name" value="DivIC"/>
    <property type="match status" value="1"/>
</dbReference>
<dbReference type="AlphaFoldDB" id="A0A084JIR5"/>
<organism evidence="3 4">
    <name type="scientific">Clostridium sulfidigenes</name>
    <dbReference type="NCBI Taxonomy" id="318464"/>
    <lineage>
        <taxon>Bacteria</taxon>
        <taxon>Bacillati</taxon>
        <taxon>Bacillota</taxon>
        <taxon>Clostridia</taxon>
        <taxon>Eubacteriales</taxon>
        <taxon>Clostridiaceae</taxon>
        <taxon>Clostridium</taxon>
    </lineage>
</organism>
<dbReference type="RefSeq" id="WP_035129285.1">
    <property type="nucleotide sequence ID" value="NZ_JPMD01000001.1"/>
</dbReference>
<dbReference type="Proteomes" id="UP000028542">
    <property type="component" value="Unassembled WGS sequence"/>
</dbReference>
<keyword evidence="2" id="KW-0812">Transmembrane</keyword>
<evidence type="ECO:0000256" key="2">
    <source>
        <dbReference type="SAM" id="Phobius"/>
    </source>
</evidence>
<gene>
    <name evidence="3" type="ORF">IO99_01420</name>
</gene>
<dbReference type="STRING" id="318464.IO99_01420"/>
<proteinExistence type="predicted"/>
<sequence>MVVENRKNRVSGNTALASQVNPLPRERVKTPTKQGPSKEELRTIRKQKIAKFLKLNGSIVAAGLVGAIIVSRYSAIYNNQKEIIVLQEQIQTLTEESEDLRIKLLKFNNFSYIEEVATKELKMIEPKSTNAIYCDINAIKEIATSSTNEEKGVSLLSKIKNLLFN</sequence>
<protein>
    <recommendedName>
        <fullName evidence="5">Cell division protein FtsL</fullName>
    </recommendedName>
</protein>
<evidence type="ECO:0000313" key="3">
    <source>
        <dbReference type="EMBL" id="KEZ88849.1"/>
    </source>
</evidence>
<name>A0A084JIR5_9CLOT</name>
<keyword evidence="2" id="KW-0472">Membrane</keyword>